<proteinExistence type="predicted"/>
<dbReference type="EMBL" id="CAXAMM010016557">
    <property type="protein sequence ID" value="CAK9039072.1"/>
    <property type="molecule type" value="Genomic_DNA"/>
</dbReference>
<dbReference type="Proteomes" id="UP001642464">
    <property type="component" value="Unassembled WGS sequence"/>
</dbReference>
<feature type="region of interest" description="Disordered" evidence="1">
    <location>
        <begin position="136"/>
        <end position="169"/>
    </location>
</feature>
<gene>
    <name evidence="2" type="ORF">SCF082_LOCUS22887</name>
</gene>
<feature type="compositionally biased region" description="Polar residues" evidence="1">
    <location>
        <begin position="159"/>
        <end position="169"/>
    </location>
</feature>
<comment type="caution">
    <text evidence="2">The sequence shown here is derived from an EMBL/GenBank/DDBJ whole genome shotgun (WGS) entry which is preliminary data.</text>
</comment>
<keyword evidence="3" id="KW-1185">Reference proteome</keyword>
<accession>A0ABP0LIP0</accession>
<name>A0ABP0LIP0_9DINO</name>
<evidence type="ECO:0000313" key="2">
    <source>
        <dbReference type="EMBL" id="CAK9039072.1"/>
    </source>
</evidence>
<evidence type="ECO:0000313" key="3">
    <source>
        <dbReference type="Proteomes" id="UP001642464"/>
    </source>
</evidence>
<protein>
    <submittedName>
        <fullName evidence="2">Uncharacterized protein</fullName>
    </submittedName>
</protein>
<reference evidence="2 3" key="1">
    <citation type="submission" date="2024-02" db="EMBL/GenBank/DDBJ databases">
        <authorList>
            <person name="Chen Y."/>
            <person name="Shah S."/>
            <person name="Dougan E. K."/>
            <person name="Thang M."/>
            <person name="Chan C."/>
        </authorList>
    </citation>
    <scope>NUCLEOTIDE SEQUENCE [LARGE SCALE GENOMIC DNA]</scope>
</reference>
<evidence type="ECO:0000256" key="1">
    <source>
        <dbReference type="SAM" id="MobiDB-lite"/>
    </source>
</evidence>
<organism evidence="2 3">
    <name type="scientific">Durusdinium trenchii</name>
    <dbReference type="NCBI Taxonomy" id="1381693"/>
    <lineage>
        <taxon>Eukaryota</taxon>
        <taxon>Sar</taxon>
        <taxon>Alveolata</taxon>
        <taxon>Dinophyceae</taxon>
        <taxon>Suessiales</taxon>
        <taxon>Symbiodiniaceae</taxon>
        <taxon>Durusdinium</taxon>
    </lineage>
</organism>
<sequence>MDMSRYAQYFQQPARYLEPVLLVLRRIWSQTDSMKEQRMLRFKLLRCSSLMLLRTGCDLVLGIQVAYTSNELSRMAMLLPKSLTPFTYGDRAKPLIERDGQVTNIFSLPNTFDALQLKALPFRELQGMTETLAERRVGHQSHTTNDGSCQDGLPPQKDFPQTTTETAGT</sequence>